<dbReference type="CDD" id="cd14863">
    <property type="entry name" value="Fe-ADH-like"/>
    <property type="match status" value="1"/>
</dbReference>
<dbReference type="Pfam" id="PF00465">
    <property type="entry name" value="Fe-ADH"/>
    <property type="match status" value="1"/>
</dbReference>
<dbReference type="Gene3D" id="1.20.1090.10">
    <property type="entry name" value="Dehydroquinate synthase-like - alpha domain"/>
    <property type="match status" value="1"/>
</dbReference>
<dbReference type="InterPro" id="IPR056798">
    <property type="entry name" value="ADH_Fe_C"/>
</dbReference>
<evidence type="ECO:0000256" key="1">
    <source>
        <dbReference type="ARBA" id="ARBA00023002"/>
    </source>
</evidence>
<dbReference type="PANTHER" id="PTHR11496">
    <property type="entry name" value="ALCOHOL DEHYDROGENASE"/>
    <property type="match status" value="1"/>
</dbReference>
<evidence type="ECO:0000313" key="5">
    <source>
        <dbReference type="Proteomes" id="UP001065549"/>
    </source>
</evidence>
<dbReference type="FunFam" id="3.40.50.1970:FF:000003">
    <property type="entry name" value="Alcohol dehydrogenase, iron-containing"/>
    <property type="match status" value="1"/>
</dbReference>
<accession>A0A9J6QSZ2</accession>
<dbReference type="EMBL" id="JAOSHN010000003">
    <property type="protein sequence ID" value="MCU7378628.1"/>
    <property type="molecule type" value="Genomic_DNA"/>
</dbReference>
<protein>
    <submittedName>
        <fullName evidence="4">Iron-containing alcohol dehydrogenase</fullName>
    </submittedName>
</protein>
<dbReference type="PANTHER" id="PTHR11496:SF83">
    <property type="entry name" value="HYDROXYACID-OXOACID TRANSHYDROGENASE, MITOCHONDRIAL"/>
    <property type="match status" value="1"/>
</dbReference>
<dbReference type="Gene3D" id="3.40.50.1970">
    <property type="match status" value="1"/>
</dbReference>
<keyword evidence="1" id="KW-0560">Oxidoreductase</keyword>
<feature type="domain" description="Fe-containing alcohol dehydrogenase-like C-terminal" evidence="3">
    <location>
        <begin position="195"/>
        <end position="339"/>
    </location>
</feature>
<sequence>MNSFEKNRLPHMVFGEGTAKQAGAKFKAMGCSKCLVVTDKGVMEVGLVDPIVESLKKEGIDYVIYDKTLPNPPDYICIEVAKLLTDETCDCTLAIGGGSSIDTAKAANLIANIPDEIKDLHDYSALGTKMKPQFNRTAKFICIPTTSGTGAEVTGSAVIHDTKRNLKYSFANENQIADVVIIDPELTYGMPPRATATVGLDALSHAIEVVVGTMQHDFAAPIALDAIDRIRRWLPIVYKDPANKEARAQMAYPADMAESTGGAANGHAVAHAIGSKYNLVHGHSCIMVMPTLIRHQANTAPEGIRRLADIFSVPTIGTNEEVAGYVADAVLDFYKSFGFTTCKEAIKASGFDDDKKTFVENLIPAILDDYKSQLFMPPIHRPEDRQMLVKVCEMIYDEE</sequence>
<dbReference type="GO" id="GO:0046872">
    <property type="term" value="F:metal ion binding"/>
    <property type="evidence" value="ECO:0007669"/>
    <property type="project" value="InterPro"/>
</dbReference>
<evidence type="ECO:0000313" key="4">
    <source>
        <dbReference type="EMBL" id="MCU7378628.1"/>
    </source>
</evidence>
<dbReference type="RefSeq" id="WP_253019998.1">
    <property type="nucleotide sequence ID" value="NZ_JAOSHN010000003.1"/>
</dbReference>
<evidence type="ECO:0000259" key="2">
    <source>
        <dbReference type="Pfam" id="PF00465"/>
    </source>
</evidence>
<dbReference type="InterPro" id="IPR001670">
    <property type="entry name" value="ADH_Fe/GldA"/>
</dbReference>
<dbReference type="Pfam" id="PF25137">
    <property type="entry name" value="ADH_Fe_C"/>
    <property type="match status" value="1"/>
</dbReference>
<reference evidence="4" key="1">
    <citation type="submission" date="2022-09" db="EMBL/GenBank/DDBJ databases">
        <title>Culturomic study of gut microbiota in children with autism spectrum disorder.</title>
        <authorList>
            <person name="Efimov B.A."/>
            <person name="Chaplin A.V."/>
            <person name="Sokolova S.R."/>
            <person name="Pikina A.P."/>
            <person name="Korzhanova M."/>
            <person name="Belova V."/>
            <person name="Korostin D."/>
        </authorList>
    </citation>
    <scope>NUCLEOTIDE SEQUENCE</scope>
    <source>
        <strain evidence="4">ASD5510</strain>
    </source>
</reference>
<keyword evidence="5" id="KW-1185">Reference proteome</keyword>
<dbReference type="Proteomes" id="UP001065549">
    <property type="component" value="Unassembled WGS sequence"/>
</dbReference>
<dbReference type="InterPro" id="IPR039697">
    <property type="entry name" value="Alcohol_dehydrogenase_Fe"/>
</dbReference>
<dbReference type="AlphaFoldDB" id="A0A9J6QSZ2"/>
<organism evidence="4 5">
    <name type="scientific">Hominibacterium faecale</name>
    <dbReference type="NCBI Taxonomy" id="2839743"/>
    <lineage>
        <taxon>Bacteria</taxon>
        <taxon>Bacillati</taxon>
        <taxon>Bacillota</taxon>
        <taxon>Clostridia</taxon>
        <taxon>Peptostreptococcales</taxon>
        <taxon>Anaerovoracaceae</taxon>
        <taxon>Hominibacterium</taxon>
    </lineage>
</organism>
<gene>
    <name evidence="4" type="ORF">OBO34_09705</name>
</gene>
<dbReference type="SUPFAM" id="SSF56796">
    <property type="entry name" value="Dehydroquinate synthase-like"/>
    <property type="match status" value="1"/>
</dbReference>
<proteinExistence type="predicted"/>
<name>A0A9J6QSZ2_9FIRM</name>
<dbReference type="GO" id="GO:0004022">
    <property type="term" value="F:alcohol dehydrogenase (NAD+) activity"/>
    <property type="evidence" value="ECO:0007669"/>
    <property type="project" value="TreeGrafter"/>
</dbReference>
<evidence type="ECO:0000259" key="3">
    <source>
        <dbReference type="Pfam" id="PF25137"/>
    </source>
</evidence>
<feature type="domain" description="Alcohol dehydrogenase iron-type/glycerol dehydrogenase GldA" evidence="2">
    <location>
        <begin position="11"/>
        <end position="184"/>
    </location>
</feature>
<comment type="caution">
    <text evidence="4">The sequence shown here is derived from an EMBL/GenBank/DDBJ whole genome shotgun (WGS) entry which is preliminary data.</text>
</comment>